<dbReference type="GeneID" id="63740689"/>
<keyword evidence="2" id="KW-0472">Membrane</keyword>
<gene>
    <name evidence="4" type="ORF">MAM_06234</name>
</gene>
<feature type="signal peptide" evidence="3">
    <location>
        <begin position="1"/>
        <end position="20"/>
    </location>
</feature>
<dbReference type="EMBL" id="AZHE01000019">
    <property type="protein sequence ID" value="KHN95872.1"/>
    <property type="molecule type" value="Genomic_DNA"/>
</dbReference>
<feature type="chain" id="PRO_5002078445" evidence="3">
    <location>
        <begin position="21"/>
        <end position="428"/>
    </location>
</feature>
<evidence type="ECO:0000256" key="2">
    <source>
        <dbReference type="SAM" id="Phobius"/>
    </source>
</evidence>
<sequence length="428" mass="44669">MKTNLVLASAVAALPTVVLARDLVLNQARATASVVLAADAVSPRPTPPPGWDRFEPKHLFGRAASSQTPLTMMIAPDNTCGWISGSYAIPYSCGPGATCGLVQAQETFSGMAVCYNSVGFGFRFACVDYNMYKSSSCDHLCAENTQIVKWAAPHCNTVSFPGNITDYWCNSVSYSRAQGAYTTYAGQTEVRSYTRFVQTISSSLPTAATIGGPAVTGTDAGIPASATKTGYDGNNNGGGRGDSRSKTPVGAIVGGVVGGVAFIAIGLLALVLLLRRNKKNSGKSQTTSSDHSPMPPNATPGVPVTQSYYGVPPSQGCPPQQNTPSPPVGYYSPGGAVEPSSPTQSHMTDPRISHLTTSPAPTWTNSYTATPPGQQRPTGFSPVGGTSPIEGRPHTQVQSQPQPQLQGLLHEAPAQTGDNHRGQMHELA</sequence>
<keyword evidence="2" id="KW-1133">Transmembrane helix</keyword>
<dbReference type="OrthoDB" id="5347452at2759"/>
<feature type="transmembrane region" description="Helical" evidence="2">
    <location>
        <begin position="249"/>
        <end position="274"/>
    </location>
</feature>
<dbReference type="STRING" id="1081103.A0A0B2WQV3"/>
<keyword evidence="2" id="KW-0812">Transmembrane</keyword>
<feature type="region of interest" description="Disordered" evidence="1">
    <location>
        <begin position="280"/>
        <end position="428"/>
    </location>
</feature>
<proteinExistence type="predicted"/>
<evidence type="ECO:0000313" key="4">
    <source>
        <dbReference type="EMBL" id="KHN95872.1"/>
    </source>
</evidence>
<feature type="compositionally biased region" description="Basic and acidic residues" evidence="1">
    <location>
        <begin position="418"/>
        <end position="428"/>
    </location>
</feature>
<name>A0A0B2WQV3_METAS</name>
<protein>
    <submittedName>
        <fullName evidence="4">Uncharacterized protein</fullName>
    </submittedName>
</protein>
<evidence type="ECO:0000256" key="1">
    <source>
        <dbReference type="SAM" id="MobiDB-lite"/>
    </source>
</evidence>
<dbReference type="HOGENOM" id="CLU_041702_0_1_1"/>
<comment type="caution">
    <text evidence="4">The sequence shown here is derived from an EMBL/GenBank/DDBJ whole genome shotgun (WGS) entry which is preliminary data.</text>
</comment>
<feature type="compositionally biased region" description="Polar residues" evidence="1">
    <location>
        <begin position="354"/>
        <end position="378"/>
    </location>
</feature>
<feature type="compositionally biased region" description="Low complexity" evidence="1">
    <location>
        <begin position="394"/>
        <end position="409"/>
    </location>
</feature>
<reference evidence="4 5" key="1">
    <citation type="journal article" date="2014" name="Proc. Natl. Acad. Sci. U.S.A.">
        <title>Trajectory and genomic determinants of fungal-pathogen speciation and host adaptation.</title>
        <authorList>
            <person name="Hu X."/>
            <person name="Xiao G."/>
            <person name="Zheng P."/>
            <person name="Shang Y."/>
            <person name="Su Y."/>
            <person name="Zhang X."/>
            <person name="Liu X."/>
            <person name="Zhan S."/>
            <person name="St Leger R.J."/>
            <person name="Wang C."/>
        </authorList>
    </citation>
    <scope>NUCLEOTIDE SEQUENCE [LARGE SCALE GENOMIC DNA]</scope>
    <source>
        <strain evidence="4 5">ARSEF 1941</strain>
    </source>
</reference>
<evidence type="ECO:0000313" key="5">
    <source>
        <dbReference type="Proteomes" id="UP000030816"/>
    </source>
</evidence>
<dbReference type="AlphaFoldDB" id="A0A0B2WQV3"/>
<keyword evidence="5" id="KW-1185">Reference proteome</keyword>
<evidence type="ECO:0000256" key="3">
    <source>
        <dbReference type="SAM" id="SignalP"/>
    </source>
</evidence>
<keyword evidence="3" id="KW-0732">Signal</keyword>
<organism evidence="4 5">
    <name type="scientific">Metarhizium album (strain ARSEF 1941)</name>
    <dbReference type="NCBI Taxonomy" id="1081103"/>
    <lineage>
        <taxon>Eukaryota</taxon>
        <taxon>Fungi</taxon>
        <taxon>Dikarya</taxon>
        <taxon>Ascomycota</taxon>
        <taxon>Pezizomycotina</taxon>
        <taxon>Sordariomycetes</taxon>
        <taxon>Hypocreomycetidae</taxon>
        <taxon>Hypocreales</taxon>
        <taxon>Clavicipitaceae</taxon>
        <taxon>Metarhizium</taxon>
    </lineage>
</organism>
<dbReference type="Proteomes" id="UP000030816">
    <property type="component" value="Unassembled WGS sequence"/>
</dbReference>
<accession>A0A0B2WQV3</accession>
<dbReference type="RefSeq" id="XP_040676938.1">
    <property type="nucleotide sequence ID" value="XM_040825032.1"/>
</dbReference>
<feature type="compositionally biased region" description="Polar residues" evidence="1">
    <location>
        <begin position="282"/>
        <end position="291"/>
    </location>
</feature>
<feature type="region of interest" description="Disordered" evidence="1">
    <location>
        <begin position="226"/>
        <end position="247"/>
    </location>
</feature>